<feature type="domain" description="Major facilitator superfamily (MFS) profile" evidence="7">
    <location>
        <begin position="1"/>
        <end position="408"/>
    </location>
</feature>
<feature type="transmembrane region" description="Helical" evidence="6">
    <location>
        <begin position="320"/>
        <end position="344"/>
    </location>
</feature>
<dbReference type="EMBL" id="SLUK01000011">
    <property type="protein sequence ID" value="TCL42268.1"/>
    <property type="molecule type" value="Genomic_DNA"/>
</dbReference>
<feature type="transmembrane region" description="Helical" evidence="6">
    <location>
        <begin position="44"/>
        <end position="68"/>
    </location>
</feature>
<dbReference type="PANTHER" id="PTHR23531">
    <property type="entry name" value="QUINOLENE RESISTANCE PROTEIN NORA"/>
    <property type="match status" value="1"/>
</dbReference>
<accession>A0A9X8Y7E1</accession>
<dbReference type="Gene3D" id="1.20.1250.20">
    <property type="entry name" value="MFS general substrate transporter like domains"/>
    <property type="match status" value="1"/>
</dbReference>
<dbReference type="Proteomes" id="UP000294682">
    <property type="component" value="Unassembled WGS sequence"/>
</dbReference>
<comment type="caution">
    <text evidence="8">The sequence shown here is derived from an EMBL/GenBank/DDBJ whole genome shotgun (WGS) entry which is preliminary data.</text>
</comment>
<feature type="transmembrane region" description="Helical" evidence="6">
    <location>
        <begin position="12"/>
        <end position="29"/>
    </location>
</feature>
<evidence type="ECO:0000256" key="4">
    <source>
        <dbReference type="ARBA" id="ARBA00022989"/>
    </source>
</evidence>
<keyword evidence="9" id="KW-1185">Reference proteome</keyword>
<keyword evidence="4 6" id="KW-1133">Transmembrane helix</keyword>
<evidence type="ECO:0000313" key="8">
    <source>
        <dbReference type="EMBL" id="TCL42268.1"/>
    </source>
</evidence>
<dbReference type="GO" id="GO:0022857">
    <property type="term" value="F:transmembrane transporter activity"/>
    <property type="evidence" value="ECO:0007669"/>
    <property type="project" value="InterPro"/>
</dbReference>
<feature type="transmembrane region" description="Helical" evidence="6">
    <location>
        <begin position="226"/>
        <end position="246"/>
    </location>
</feature>
<evidence type="ECO:0000256" key="5">
    <source>
        <dbReference type="ARBA" id="ARBA00023136"/>
    </source>
</evidence>
<evidence type="ECO:0000259" key="7">
    <source>
        <dbReference type="PROSITE" id="PS50850"/>
    </source>
</evidence>
<feature type="transmembrane region" description="Helical" evidence="6">
    <location>
        <begin position="102"/>
        <end position="122"/>
    </location>
</feature>
<evidence type="ECO:0000256" key="1">
    <source>
        <dbReference type="ARBA" id="ARBA00004651"/>
    </source>
</evidence>
<dbReference type="InterPro" id="IPR052714">
    <property type="entry name" value="MFS_Exporter"/>
</dbReference>
<evidence type="ECO:0000256" key="2">
    <source>
        <dbReference type="ARBA" id="ARBA00022448"/>
    </source>
</evidence>
<gene>
    <name evidence="8" type="ORF">EDD78_11131</name>
</gene>
<feature type="transmembrane region" description="Helical" evidence="6">
    <location>
        <begin position="296"/>
        <end position="314"/>
    </location>
</feature>
<dbReference type="Pfam" id="PF07690">
    <property type="entry name" value="MFS_1"/>
    <property type="match status" value="1"/>
</dbReference>
<dbReference type="PANTHER" id="PTHR23531:SF1">
    <property type="entry name" value="QUINOLENE RESISTANCE PROTEIN NORA"/>
    <property type="match status" value="1"/>
</dbReference>
<evidence type="ECO:0000256" key="6">
    <source>
        <dbReference type="SAM" id="Phobius"/>
    </source>
</evidence>
<dbReference type="PROSITE" id="PS50850">
    <property type="entry name" value="MFS"/>
    <property type="match status" value="1"/>
</dbReference>
<dbReference type="InterPro" id="IPR020846">
    <property type="entry name" value="MFS_dom"/>
</dbReference>
<keyword evidence="5 6" id="KW-0472">Membrane</keyword>
<keyword evidence="3 6" id="KW-0812">Transmembrane</keyword>
<feature type="transmembrane region" description="Helical" evidence="6">
    <location>
        <begin position="266"/>
        <end position="284"/>
    </location>
</feature>
<dbReference type="GO" id="GO:0005886">
    <property type="term" value="C:plasma membrane"/>
    <property type="evidence" value="ECO:0007669"/>
    <property type="project" value="UniProtKB-SubCell"/>
</dbReference>
<dbReference type="SUPFAM" id="SSF103473">
    <property type="entry name" value="MFS general substrate transporter"/>
    <property type="match status" value="1"/>
</dbReference>
<evidence type="ECO:0000313" key="9">
    <source>
        <dbReference type="Proteomes" id="UP000294682"/>
    </source>
</evidence>
<keyword evidence="2" id="KW-0813">Transport</keyword>
<feature type="transmembrane region" description="Helical" evidence="6">
    <location>
        <begin position="356"/>
        <end position="379"/>
    </location>
</feature>
<feature type="transmembrane region" description="Helical" evidence="6">
    <location>
        <begin position="385"/>
        <end position="404"/>
    </location>
</feature>
<name>A0A9X8Y7E1_9FIRM</name>
<sequence>MSNKKFPFSKLFVLHCLMYCGCTTGTYYYNATLTTIASTMDGNVILAGMLASTYSLVAMFCRPVAGFMNEKFGRRRSNEWGLYGTILSILLMIIAKDLMVLFIARVLAGISFSVTSAANYAAASDLAPEDNKALGIGWFQNMATFASYIGPAVGVWGLNRYLATGSWSAFYIVTLLTAVYSLVLNFFIRYENKPEWKAKMAAAAEARKNKQAVLEDGPVLPPMKPFLGMTVPAWLLIISLALVAMAQQSVGSFLLLSGKERGITALGSYFLLQTIGMFICKGFIAPKIEKIGAMKVVSFAVAVAIVSYFVFSIATSVVPLLIIAPFYGCVWGTFPPVCNTLIVASVPQDRKGFASAMYLFGIDVGYGIGPTLWGIVIAAVGYAKVYFVALFLPIIAMVLFVIYWKGWGKAIFEATQTWKREKAAKLAASAEG</sequence>
<feature type="transmembrane region" description="Helical" evidence="6">
    <location>
        <begin position="169"/>
        <end position="190"/>
    </location>
</feature>
<evidence type="ECO:0000256" key="3">
    <source>
        <dbReference type="ARBA" id="ARBA00022692"/>
    </source>
</evidence>
<comment type="subcellular location">
    <subcellularLocation>
        <location evidence="1">Cell membrane</location>
        <topology evidence="1">Multi-pass membrane protein</topology>
    </subcellularLocation>
</comment>
<proteinExistence type="predicted"/>
<feature type="transmembrane region" description="Helical" evidence="6">
    <location>
        <begin position="80"/>
        <end position="96"/>
    </location>
</feature>
<dbReference type="RefSeq" id="WP_132085028.1">
    <property type="nucleotide sequence ID" value="NZ_SLUK01000011.1"/>
</dbReference>
<dbReference type="InterPro" id="IPR036259">
    <property type="entry name" value="MFS_trans_sf"/>
</dbReference>
<dbReference type="InterPro" id="IPR011701">
    <property type="entry name" value="MFS"/>
</dbReference>
<protein>
    <submittedName>
        <fullName evidence="8">MFS family arabinose efflux permease</fullName>
    </submittedName>
</protein>
<reference evidence="8 9" key="1">
    <citation type="submission" date="2019-03" db="EMBL/GenBank/DDBJ databases">
        <title>Genomic Encyclopedia of Type Strains, Phase IV (KMG-IV): sequencing the most valuable type-strain genomes for metagenomic binning, comparative biology and taxonomic classification.</title>
        <authorList>
            <person name="Goeker M."/>
        </authorList>
    </citation>
    <scope>NUCLEOTIDE SEQUENCE [LARGE SCALE GENOMIC DNA]</scope>
    <source>
        <strain evidence="8 9">DSM 100433</strain>
    </source>
</reference>
<dbReference type="AlphaFoldDB" id="A0A9X8Y7E1"/>
<organism evidence="8 9">
    <name type="scientific">Harryflintia acetispora</name>
    <dbReference type="NCBI Taxonomy" id="1849041"/>
    <lineage>
        <taxon>Bacteria</taxon>
        <taxon>Bacillati</taxon>
        <taxon>Bacillota</taxon>
        <taxon>Clostridia</taxon>
        <taxon>Eubacteriales</taxon>
        <taxon>Oscillospiraceae</taxon>
        <taxon>Harryflintia</taxon>
    </lineage>
</organism>
<feature type="transmembrane region" description="Helical" evidence="6">
    <location>
        <begin position="134"/>
        <end position="157"/>
    </location>
</feature>